<dbReference type="GO" id="GO:0015740">
    <property type="term" value="P:C4-dicarboxylate transport"/>
    <property type="evidence" value="ECO:0007669"/>
    <property type="project" value="TreeGrafter"/>
</dbReference>
<evidence type="ECO:0000256" key="7">
    <source>
        <dbReference type="ARBA" id="ARBA00023136"/>
    </source>
</evidence>
<keyword evidence="7 8" id="KW-0472">Membrane</keyword>
<dbReference type="Pfam" id="PF04290">
    <property type="entry name" value="DctQ"/>
    <property type="match status" value="1"/>
</dbReference>
<keyword evidence="6 8" id="KW-1133">Transmembrane helix</keyword>
<evidence type="ECO:0000256" key="1">
    <source>
        <dbReference type="ARBA" id="ARBA00004429"/>
    </source>
</evidence>
<protein>
    <recommendedName>
        <fullName evidence="9">Tripartite ATP-independent periplasmic transporters DctQ component domain-containing protein</fullName>
    </recommendedName>
</protein>
<sequence length="131" mass="15229">MNSLDRLIKIFENVITFVGVWLTTILIFVQVINRYWLHLEIMGLGDLALYVFVFFALLSIGLATREKGNTALDMFSTTILKNNPKNQYIHKIVINITSLILVGIFLFLSYKFMARAIKYPEYGTIIRWFNT</sequence>
<keyword evidence="3" id="KW-1003">Cell membrane</keyword>
<evidence type="ECO:0000256" key="5">
    <source>
        <dbReference type="ARBA" id="ARBA00022692"/>
    </source>
</evidence>
<feature type="non-terminal residue" evidence="10">
    <location>
        <position position="131"/>
    </location>
</feature>
<dbReference type="PANTHER" id="PTHR35011">
    <property type="entry name" value="2,3-DIKETO-L-GULONATE TRAP TRANSPORTER SMALL PERMEASE PROTEIN YIAM"/>
    <property type="match status" value="1"/>
</dbReference>
<dbReference type="InterPro" id="IPR007387">
    <property type="entry name" value="TRAP_DctQ"/>
</dbReference>
<evidence type="ECO:0000256" key="8">
    <source>
        <dbReference type="SAM" id="Phobius"/>
    </source>
</evidence>
<comment type="caution">
    <text evidence="10">The sequence shown here is derived from an EMBL/GenBank/DDBJ whole genome shotgun (WGS) entry which is preliminary data.</text>
</comment>
<keyword evidence="5 8" id="KW-0812">Transmembrane</keyword>
<evidence type="ECO:0000256" key="6">
    <source>
        <dbReference type="ARBA" id="ARBA00022989"/>
    </source>
</evidence>
<accession>X1TQ60</accession>
<dbReference type="InterPro" id="IPR055348">
    <property type="entry name" value="DctQ"/>
</dbReference>
<keyword evidence="4" id="KW-0997">Cell inner membrane</keyword>
<evidence type="ECO:0000259" key="9">
    <source>
        <dbReference type="Pfam" id="PF04290"/>
    </source>
</evidence>
<evidence type="ECO:0000313" key="10">
    <source>
        <dbReference type="EMBL" id="GAI82184.1"/>
    </source>
</evidence>
<dbReference type="EMBL" id="BARW01010929">
    <property type="protein sequence ID" value="GAI82184.1"/>
    <property type="molecule type" value="Genomic_DNA"/>
</dbReference>
<feature type="transmembrane region" description="Helical" evidence="8">
    <location>
        <begin position="14"/>
        <end position="32"/>
    </location>
</feature>
<evidence type="ECO:0000256" key="4">
    <source>
        <dbReference type="ARBA" id="ARBA00022519"/>
    </source>
</evidence>
<dbReference type="AlphaFoldDB" id="X1TQ60"/>
<feature type="transmembrane region" description="Helical" evidence="8">
    <location>
        <begin position="44"/>
        <end position="64"/>
    </location>
</feature>
<proteinExistence type="predicted"/>
<evidence type="ECO:0000256" key="3">
    <source>
        <dbReference type="ARBA" id="ARBA00022475"/>
    </source>
</evidence>
<dbReference type="GO" id="GO:0022857">
    <property type="term" value="F:transmembrane transporter activity"/>
    <property type="evidence" value="ECO:0007669"/>
    <property type="project" value="TreeGrafter"/>
</dbReference>
<keyword evidence="2" id="KW-0813">Transport</keyword>
<gene>
    <name evidence="10" type="ORF">S12H4_21291</name>
</gene>
<name>X1TQ60_9ZZZZ</name>
<comment type="subcellular location">
    <subcellularLocation>
        <location evidence="1">Cell inner membrane</location>
        <topology evidence="1">Multi-pass membrane protein</topology>
    </subcellularLocation>
</comment>
<dbReference type="PANTHER" id="PTHR35011:SF2">
    <property type="entry name" value="2,3-DIKETO-L-GULONATE TRAP TRANSPORTER SMALL PERMEASE PROTEIN YIAM"/>
    <property type="match status" value="1"/>
</dbReference>
<evidence type="ECO:0000256" key="2">
    <source>
        <dbReference type="ARBA" id="ARBA00022448"/>
    </source>
</evidence>
<organism evidence="10">
    <name type="scientific">marine sediment metagenome</name>
    <dbReference type="NCBI Taxonomy" id="412755"/>
    <lineage>
        <taxon>unclassified sequences</taxon>
        <taxon>metagenomes</taxon>
        <taxon>ecological metagenomes</taxon>
    </lineage>
</organism>
<dbReference type="GO" id="GO:0005886">
    <property type="term" value="C:plasma membrane"/>
    <property type="evidence" value="ECO:0007669"/>
    <property type="project" value="UniProtKB-SubCell"/>
</dbReference>
<reference evidence="10" key="1">
    <citation type="journal article" date="2014" name="Front. Microbiol.">
        <title>High frequency of phylogenetically diverse reductive dehalogenase-homologous genes in deep subseafloor sedimentary metagenomes.</title>
        <authorList>
            <person name="Kawai M."/>
            <person name="Futagami T."/>
            <person name="Toyoda A."/>
            <person name="Takaki Y."/>
            <person name="Nishi S."/>
            <person name="Hori S."/>
            <person name="Arai W."/>
            <person name="Tsubouchi T."/>
            <person name="Morono Y."/>
            <person name="Uchiyama I."/>
            <person name="Ito T."/>
            <person name="Fujiyama A."/>
            <person name="Inagaki F."/>
            <person name="Takami H."/>
        </authorList>
    </citation>
    <scope>NUCLEOTIDE SEQUENCE</scope>
    <source>
        <strain evidence="10">Expedition CK06-06</strain>
    </source>
</reference>
<feature type="domain" description="Tripartite ATP-independent periplasmic transporters DctQ component" evidence="9">
    <location>
        <begin position="24"/>
        <end position="121"/>
    </location>
</feature>
<feature type="transmembrane region" description="Helical" evidence="8">
    <location>
        <begin position="88"/>
        <end position="108"/>
    </location>
</feature>